<keyword evidence="2" id="KW-1133">Transmembrane helix</keyword>
<dbReference type="EMBL" id="AP019400">
    <property type="protein sequence ID" value="BBI32499.1"/>
    <property type="molecule type" value="Genomic_DNA"/>
</dbReference>
<evidence type="ECO:0000256" key="1">
    <source>
        <dbReference type="SAM" id="Coils"/>
    </source>
</evidence>
<protein>
    <submittedName>
        <fullName evidence="3">Uncharacterized protein</fullName>
    </submittedName>
</protein>
<proteinExistence type="predicted"/>
<organism evidence="3 4">
    <name type="scientific">Cohnella abietis</name>
    <dbReference type="NCBI Taxonomy" id="2507935"/>
    <lineage>
        <taxon>Bacteria</taxon>
        <taxon>Bacillati</taxon>
        <taxon>Bacillota</taxon>
        <taxon>Bacilli</taxon>
        <taxon>Bacillales</taxon>
        <taxon>Paenibacillaceae</taxon>
        <taxon>Cohnella</taxon>
    </lineage>
</organism>
<gene>
    <name evidence="3" type="ORF">KCTCHS21_18980</name>
</gene>
<keyword evidence="4" id="KW-1185">Reference proteome</keyword>
<keyword evidence="1" id="KW-0175">Coiled coil</keyword>
<evidence type="ECO:0000313" key="3">
    <source>
        <dbReference type="EMBL" id="BBI32499.1"/>
    </source>
</evidence>
<evidence type="ECO:0000256" key="2">
    <source>
        <dbReference type="SAM" id="Phobius"/>
    </source>
</evidence>
<feature type="coiled-coil region" evidence="1">
    <location>
        <begin position="51"/>
        <end position="96"/>
    </location>
</feature>
<dbReference type="OrthoDB" id="2186744at2"/>
<sequence>MSDPETQKLNEIAVQVARVEVGQEATSRAVSDMAANVNKLVDKLEKSDVLARRAEDRASSAHHRIDEERKRLDDTNRHYDNEIKSLNARIDTENRERKLDKRWMIGTTLSAAGLIIAVIKLF</sequence>
<evidence type="ECO:0000313" key="4">
    <source>
        <dbReference type="Proteomes" id="UP000289856"/>
    </source>
</evidence>
<dbReference type="Proteomes" id="UP000289856">
    <property type="component" value="Chromosome"/>
</dbReference>
<dbReference type="KEGG" id="cohn:KCTCHS21_18980"/>
<keyword evidence="2" id="KW-0812">Transmembrane</keyword>
<accession>A0A3T1D396</accession>
<feature type="transmembrane region" description="Helical" evidence="2">
    <location>
        <begin position="103"/>
        <end position="121"/>
    </location>
</feature>
<name>A0A3T1D396_9BACL</name>
<reference evidence="3 4" key="1">
    <citation type="submission" date="2019-01" db="EMBL/GenBank/DDBJ databases">
        <title>Complete genome sequence of Cohnella hallensis HS21 isolated from Korean fir (Abies koreana) rhizospheric soil.</title>
        <authorList>
            <person name="Jiang L."/>
            <person name="Kang S.W."/>
            <person name="Kim S."/>
            <person name="Jung J."/>
            <person name="Kim C.Y."/>
            <person name="Kim D.H."/>
            <person name="Kim S.W."/>
            <person name="Lee J."/>
        </authorList>
    </citation>
    <scope>NUCLEOTIDE SEQUENCE [LARGE SCALE GENOMIC DNA]</scope>
    <source>
        <strain evidence="3 4">HS21</strain>
    </source>
</reference>
<dbReference type="RefSeq" id="WP_130607071.1">
    <property type="nucleotide sequence ID" value="NZ_AP019400.1"/>
</dbReference>
<dbReference type="AlphaFoldDB" id="A0A3T1D396"/>
<keyword evidence="2" id="KW-0472">Membrane</keyword>